<evidence type="ECO:0000313" key="2">
    <source>
        <dbReference type="EMBL" id="UYV84990.1"/>
    </source>
</evidence>
<proteinExistence type="predicted"/>
<accession>A0ABY6LZK9</accession>
<feature type="region of interest" description="Disordered" evidence="1">
    <location>
        <begin position="78"/>
        <end position="109"/>
    </location>
</feature>
<dbReference type="EMBL" id="CP092886">
    <property type="protein sequence ID" value="UYV84990.1"/>
    <property type="molecule type" value="Genomic_DNA"/>
</dbReference>
<gene>
    <name evidence="2" type="ORF">LAZ67_X004182</name>
</gene>
<sequence length="109" mass="12444">MLQILKYRATGQRGEPTLFTDKKLFTLEQVRNNQNARNWSTEAPGMSAIIKNCQNPQLVMRLAPGFHSRVKAKTTFQDDDVPIDDMTTNPLFRPQEKGRKATRDSVPIL</sequence>
<protein>
    <submittedName>
        <fullName evidence="2">Uncharacterized protein</fullName>
    </submittedName>
</protein>
<name>A0ABY6LZK9_9ARAC</name>
<evidence type="ECO:0000256" key="1">
    <source>
        <dbReference type="SAM" id="MobiDB-lite"/>
    </source>
</evidence>
<dbReference type="Proteomes" id="UP001235939">
    <property type="component" value="Chromosome X"/>
</dbReference>
<organism evidence="2 3">
    <name type="scientific">Cordylochernes scorpioides</name>
    <dbReference type="NCBI Taxonomy" id="51811"/>
    <lineage>
        <taxon>Eukaryota</taxon>
        <taxon>Metazoa</taxon>
        <taxon>Ecdysozoa</taxon>
        <taxon>Arthropoda</taxon>
        <taxon>Chelicerata</taxon>
        <taxon>Arachnida</taxon>
        <taxon>Pseudoscorpiones</taxon>
        <taxon>Cheliferoidea</taxon>
        <taxon>Chernetidae</taxon>
        <taxon>Cordylochernes</taxon>
    </lineage>
</organism>
<reference evidence="2 3" key="1">
    <citation type="submission" date="2022-03" db="EMBL/GenBank/DDBJ databases">
        <title>A chromosomal length assembly of Cordylochernes scorpioides.</title>
        <authorList>
            <person name="Zeh D."/>
            <person name="Zeh J."/>
        </authorList>
    </citation>
    <scope>NUCLEOTIDE SEQUENCE [LARGE SCALE GENOMIC DNA]</scope>
    <source>
        <strain evidence="2">IN4F17</strain>
        <tissue evidence="2">Whole Body</tissue>
    </source>
</reference>
<keyword evidence="3" id="KW-1185">Reference proteome</keyword>
<evidence type="ECO:0000313" key="3">
    <source>
        <dbReference type="Proteomes" id="UP001235939"/>
    </source>
</evidence>
<feature type="compositionally biased region" description="Basic and acidic residues" evidence="1">
    <location>
        <begin position="94"/>
        <end position="103"/>
    </location>
</feature>